<dbReference type="Pfam" id="PF03116">
    <property type="entry name" value="NQR2_RnfD_RnfE"/>
    <property type="match status" value="1"/>
</dbReference>
<evidence type="ECO:0000256" key="8">
    <source>
        <dbReference type="ARBA" id="ARBA00023136"/>
    </source>
</evidence>
<keyword evidence="11" id="KW-1185">Reference proteome</keyword>
<feature type="transmembrane region" description="Helical" evidence="9">
    <location>
        <begin position="35"/>
        <end position="55"/>
    </location>
</feature>
<dbReference type="PANTHER" id="PTHR30578">
    <property type="entry name" value="ELECTRON TRANSPORT COMPLEX PROTEIN RNFD"/>
    <property type="match status" value="1"/>
</dbReference>
<keyword evidence="8 9" id="KW-0472">Membrane</keyword>
<evidence type="ECO:0000256" key="5">
    <source>
        <dbReference type="ARBA" id="ARBA00022692"/>
    </source>
</evidence>
<evidence type="ECO:0000256" key="9">
    <source>
        <dbReference type="SAM" id="Phobius"/>
    </source>
</evidence>
<dbReference type="Proteomes" id="UP001596108">
    <property type="component" value="Unassembled WGS sequence"/>
</dbReference>
<evidence type="ECO:0000256" key="6">
    <source>
        <dbReference type="ARBA" id="ARBA00022967"/>
    </source>
</evidence>
<feature type="transmembrane region" description="Helical" evidence="9">
    <location>
        <begin position="136"/>
        <end position="154"/>
    </location>
</feature>
<name>A0ABW0QVQ8_9BACL</name>
<keyword evidence="4" id="KW-0288">FMN</keyword>
<gene>
    <name evidence="10" type="ORF">ACFPQ4_06315</name>
</gene>
<evidence type="ECO:0000256" key="1">
    <source>
        <dbReference type="ARBA" id="ARBA00022448"/>
    </source>
</evidence>
<evidence type="ECO:0000313" key="11">
    <source>
        <dbReference type="Proteomes" id="UP001596108"/>
    </source>
</evidence>
<evidence type="ECO:0000313" key="10">
    <source>
        <dbReference type="EMBL" id="MFC5529064.1"/>
    </source>
</evidence>
<feature type="transmembrane region" description="Helical" evidence="9">
    <location>
        <begin position="224"/>
        <end position="250"/>
    </location>
</feature>
<feature type="transmembrane region" description="Helical" evidence="9">
    <location>
        <begin position="160"/>
        <end position="182"/>
    </location>
</feature>
<feature type="transmembrane region" description="Helical" evidence="9">
    <location>
        <begin position="107"/>
        <end position="124"/>
    </location>
</feature>
<keyword evidence="1" id="KW-0813">Transport</keyword>
<protein>
    <submittedName>
        <fullName evidence="10">RnfABCDGE type electron transport complex subunit D</fullName>
    </submittedName>
</protein>
<evidence type="ECO:0000256" key="2">
    <source>
        <dbReference type="ARBA" id="ARBA00022553"/>
    </source>
</evidence>
<sequence>MSFKTWFKTPKAWVFICLAIYLGVASYASHDMNGVRNGGIAIVAAIVVDVICGLIEKRKRIFPDGAAVTGLIIASILSLTTSPWMVAAVSVISILSKHLMTHKKKPMFNPAAFGLLVSIVLFKTQQSWWGAFGDLSAWYLVLLLIGGYLVVNRINKFPQVFTFLGTYFILLFVLGNGMVHIGTTYLDAAGLSDALRPPFVNAAVFFALFMLTDPPTSPNKVGDQVVFGFLSAVVGVLAYGYMGGLMYLFIGLMSGNLYQWARSMSSRSAKRARPPMKKVDHRMPG</sequence>
<accession>A0ABW0QVQ8</accession>
<feature type="transmembrane region" description="Helical" evidence="9">
    <location>
        <begin position="194"/>
        <end position="212"/>
    </location>
</feature>
<keyword evidence="7 9" id="KW-1133">Transmembrane helix</keyword>
<keyword evidence="6" id="KW-1278">Translocase</keyword>
<comment type="caution">
    <text evidence="10">The sequence shown here is derived from an EMBL/GenBank/DDBJ whole genome shotgun (WGS) entry which is preliminary data.</text>
</comment>
<feature type="transmembrane region" description="Helical" evidence="9">
    <location>
        <begin position="67"/>
        <end position="95"/>
    </location>
</feature>
<keyword evidence="2" id="KW-0597">Phosphoprotein</keyword>
<evidence type="ECO:0000256" key="4">
    <source>
        <dbReference type="ARBA" id="ARBA00022643"/>
    </source>
</evidence>
<evidence type="ECO:0000256" key="3">
    <source>
        <dbReference type="ARBA" id="ARBA00022630"/>
    </source>
</evidence>
<proteinExistence type="predicted"/>
<evidence type="ECO:0000256" key="7">
    <source>
        <dbReference type="ARBA" id="ARBA00022989"/>
    </source>
</evidence>
<keyword evidence="3" id="KW-0285">Flavoprotein</keyword>
<dbReference type="RefSeq" id="WP_378110934.1">
    <property type="nucleotide sequence ID" value="NZ_JBHSNC010000019.1"/>
</dbReference>
<dbReference type="PANTHER" id="PTHR30578:SF0">
    <property type="entry name" value="ION-TRANSLOCATING OXIDOREDUCTASE COMPLEX SUBUNIT D"/>
    <property type="match status" value="1"/>
</dbReference>
<dbReference type="InterPro" id="IPR004338">
    <property type="entry name" value="NqrB/RnfD"/>
</dbReference>
<organism evidence="10 11">
    <name type="scientific">Cohnella yongneupensis</name>
    <dbReference type="NCBI Taxonomy" id="425006"/>
    <lineage>
        <taxon>Bacteria</taxon>
        <taxon>Bacillati</taxon>
        <taxon>Bacillota</taxon>
        <taxon>Bacilli</taxon>
        <taxon>Bacillales</taxon>
        <taxon>Paenibacillaceae</taxon>
        <taxon>Cohnella</taxon>
    </lineage>
</organism>
<keyword evidence="5 9" id="KW-0812">Transmembrane</keyword>
<reference evidence="11" key="1">
    <citation type="journal article" date="2019" name="Int. J. Syst. Evol. Microbiol.">
        <title>The Global Catalogue of Microorganisms (GCM) 10K type strain sequencing project: providing services to taxonomists for standard genome sequencing and annotation.</title>
        <authorList>
            <consortium name="The Broad Institute Genomics Platform"/>
            <consortium name="The Broad Institute Genome Sequencing Center for Infectious Disease"/>
            <person name="Wu L."/>
            <person name="Ma J."/>
        </authorList>
    </citation>
    <scope>NUCLEOTIDE SEQUENCE [LARGE SCALE GENOMIC DNA]</scope>
    <source>
        <strain evidence="11">CGMCC 1.18578</strain>
    </source>
</reference>
<dbReference type="EMBL" id="JBHSNC010000019">
    <property type="protein sequence ID" value="MFC5529064.1"/>
    <property type="molecule type" value="Genomic_DNA"/>
</dbReference>
<feature type="transmembrane region" description="Helical" evidence="9">
    <location>
        <begin position="12"/>
        <end position="29"/>
    </location>
</feature>